<dbReference type="InterPro" id="IPR001733">
    <property type="entry name" value="Peptidase_S26B"/>
</dbReference>
<dbReference type="AlphaFoldDB" id="A0A1F7IMW4"/>
<dbReference type="EC" id="3.4.21.89" evidence="5"/>
<dbReference type="GO" id="GO:0009003">
    <property type="term" value="F:signal peptidase activity"/>
    <property type="evidence" value="ECO:0007669"/>
    <property type="project" value="UniProtKB-EC"/>
</dbReference>
<accession>A0A1F7IMW4</accession>
<dbReference type="SUPFAM" id="SSF51306">
    <property type="entry name" value="LexA/Signal peptidase"/>
    <property type="match status" value="1"/>
</dbReference>
<evidence type="ECO:0000256" key="6">
    <source>
        <dbReference type="SAM" id="Phobius"/>
    </source>
</evidence>
<keyword evidence="4 6" id="KW-0472">Membrane</keyword>
<evidence type="ECO:0000313" key="8">
    <source>
        <dbReference type="Proteomes" id="UP000178040"/>
    </source>
</evidence>
<dbReference type="GO" id="GO:0016020">
    <property type="term" value="C:membrane"/>
    <property type="evidence" value="ECO:0007669"/>
    <property type="project" value="UniProtKB-SubCell"/>
</dbReference>
<evidence type="ECO:0000256" key="2">
    <source>
        <dbReference type="ARBA" id="ARBA00022692"/>
    </source>
</evidence>
<dbReference type="EMBL" id="MGAI01000024">
    <property type="protein sequence ID" value="OGK44660.1"/>
    <property type="molecule type" value="Genomic_DNA"/>
</dbReference>
<keyword evidence="2 6" id="KW-0812">Transmembrane</keyword>
<feature type="transmembrane region" description="Helical" evidence="6">
    <location>
        <begin position="20"/>
        <end position="45"/>
    </location>
</feature>
<protein>
    <recommendedName>
        <fullName evidence="5">Signal peptidase I</fullName>
        <ecNumber evidence="5">3.4.21.89</ecNumber>
    </recommendedName>
</protein>
<reference evidence="7 8" key="1">
    <citation type="journal article" date="2016" name="Nat. Commun.">
        <title>Thousands of microbial genomes shed light on interconnected biogeochemical processes in an aquifer system.</title>
        <authorList>
            <person name="Anantharaman K."/>
            <person name="Brown C.T."/>
            <person name="Hug L.A."/>
            <person name="Sharon I."/>
            <person name="Castelle C.J."/>
            <person name="Probst A.J."/>
            <person name="Thomas B.C."/>
            <person name="Singh A."/>
            <person name="Wilkins M.J."/>
            <person name="Karaoz U."/>
            <person name="Brodie E.L."/>
            <person name="Williams K.H."/>
            <person name="Hubbard S.S."/>
            <person name="Banfield J.F."/>
        </authorList>
    </citation>
    <scope>NUCLEOTIDE SEQUENCE [LARGE SCALE GENOMIC DNA]</scope>
</reference>
<dbReference type="Gene3D" id="2.10.109.10">
    <property type="entry name" value="Umud Fragment, subunit A"/>
    <property type="match status" value="1"/>
</dbReference>
<dbReference type="InterPro" id="IPR036286">
    <property type="entry name" value="LexA/Signal_pep-like_sf"/>
</dbReference>
<evidence type="ECO:0000256" key="3">
    <source>
        <dbReference type="ARBA" id="ARBA00022989"/>
    </source>
</evidence>
<dbReference type="PANTHER" id="PTHR10806">
    <property type="entry name" value="SIGNAL PEPTIDASE COMPLEX CATALYTIC SUBUNIT SEC11"/>
    <property type="match status" value="1"/>
</dbReference>
<dbReference type="NCBIfam" id="TIGR02228">
    <property type="entry name" value="sigpep_I_arch"/>
    <property type="match status" value="1"/>
</dbReference>
<comment type="subcellular location">
    <subcellularLocation>
        <location evidence="1">Membrane</location>
    </subcellularLocation>
</comment>
<evidence type="ECO:0000256" key="5">
    <source>
        <dbReference type="NCBIfam" id="TIGR02228"/>
    </source>
</evidence>
<comment type="caution">
    <text evidence="7">The sequence shown here is derived from an EMBL/GenBank/DDBJ whole genome shotgun (WGS) entry which is preliminary data.</text>
</comment>
<evidence type="ECO:0000313" key="7">
    <source>
        <dbReference type="EMBL" id="OGK44660.1"/>
    </source>
</evidence>
<sequence length="195" mass="21808">MYSLRVGTGVFHIKLMEKTVGIIAEQILKGLVFGILPFFIFVLITSRSPIFGGIRSFVVVSGSMEPALPVGTLVFTHPFDLYRPNDVIAFKKNDKIITHRVVDLESKNGSVFYKTMGDANNVFDSELISQSDVLGTVFFAISNIGKIVFFIKTVPGYLILIVLPAAIFIIFELMNINIELEKEAEKKLLQKMQMI</sequence>
<gene>
    <name evidence="7" type="ORF">A3B40_02465</name>
</gene>
<dbReference type="Proteomes" id="UP000178040">
    <property type="component" value="Unassembled WGS sequence"/>
</dbReference>
<feature type="transmembrane region" description="Helical" evidence="6">
    <location>
        <begin position="157"/>
        <end position="178"/>
    </location>
</feature>
<dbReference type="PANTHER" id="PTHR10806:SF6">
    <property type="entry name" value="SIGNAL PEPTIDASE COMPLEX CATALYTIC SUBUNIT SEC11"/>
    <property type="match status" value="1"/>
</dbReference>
<evidence type="ECO:0000256" key="4">
    <source>
        <dbReference type="ARBA" id="ARBA00023136"/>
    </source>
</evidence>
<dbReference type="CDD" id="cd06530">
    <property type="entry name" value="S26_SPase_I"/>
    <property type="match status" value="1"/>
</dbReference>
<name>A0A1F7IMW4_9BACT</name>
<dbReference type="GO" id="GO:0006465">
    <property type="term" value="P:signal peptide processing"/>
    <property type="evidence" value="ECO:0007669"/>
    <property type="project" value="UniProtKB-UniRule"/>
</dbReference>
<evidence type="ECO:0000256" key="1">
    <source>
        <dbReference type="ARBA" id="ARBA00004370"/>
    </source>
</evidence>
<dbReference type="InterPro" id="IPR019533">
    <property type="entry name" value="Peptidase_S26"/>
</dbReference>
<keyword evidence="3 6" id="KW-1133">Transmembrane helix</keyword>
<organism evidence="7 8">
    <name type="scientific">Candidatus Roizmanbacteria bacterium RIFCSPLOWO2_01_FULL_37_16</name>
    <dbReference type="NCBI Taxonomy" id="1802058"/>
    <lineage>
        <taxon>Bacteria</taxon>
        <taxon>Candidatus Roizmaniibacteriota</taxon>
    </lineage>
</organism>
<proteinExistence type="predicted"/>
<dbReference type="GO" id="GO:0004252">
    <property type="term" value="F:serine-type endopeptidase activity"/>
    <property type="evidence" value="ECO:0007669"/>
    <property type="project" value="UniProtKB-UniRule"/>
</dbReference>